<dbReference type="GO" id="GO:0060271">
    <property type="term" value="P:cilium assembly"/>
    <property type="evidence" value="ECO:0007669"/>
    <property type="project" value="InterPro"/>
</dbReference>
<dbReference type="Pfam" id="PF23138">
    <property type="entry name" value="CTLH_Armc9"/>
    <property type="match status" value="1"/>
</dbReference>
<dbReference type="InterPro" id="IPR011989">
    <property type="entry name" value="ARM-like"/>
</dbReference>
<organism evidence="10 11">
    <name type="scientific">Stylonychia lemnae</name>
    <name type="common">Ciliate</name>
    <dbReference type="NCBI Taxonomy" id="5949"/>
    <lineage>
        <taxon>Eukaryota</taxon>
        <taxon>Sar</taxon>
        <taxon>Alveolata</taxon>
        <taxon>Ciliophora</taxon>
        <taxon>Intramacronucleata</taxon>
        <taxon>Spirotrichea</taxon>
        <taxon>Stichotrichia</taxon>
        <taxon>Sporadotrichida</taxon>
        <taxon>Oxytrichidae</taxon>
        <taxon>Stylonychinae</taxon>
        <taxon>Stylonychia</taxon>
    </lineage>
</organism>
<evidence type="ECO:0000259" key="8">
    <source>
        <dbReference type="Pfam" id="PF21050"/>
    </source>
</evidence>
<dbReference type="InterPro" id="IPR056327">
    <property type="entry name" value="ARMC9_CTLH-like_dom"/>
</dbReference>
<dbReference type="SUPFAM" id="SSF48371">
    <property type="entry name" value="ARM repeat"/>
    <property type="match status" value="1"/>
</dbReference>
<feature type="domain" description="LisH" evidence="8">
    <location>
        <begin position="573"/>
        <end position="693"/>
    </location>
</feature>
<protein>
    <recommendedName>
        <fullName evidence="3">LisH domain-containing protein ARMC9</fullName>
    </recommendedName>
</protein>
<dbReference type="OMA" id="ERNDEYK"/>
<evidence type="ECO:0000256" key="2">
    <source>
        <dbReference type="ARBA" id="ARBA00004120"/>
    </source>
</evidence>
<evidence type="ECO:0000256" key="6">
    <source>
        <dbReference type="PROSITE-ProRule" id="PRU00259"/>
    </source>
</evidence>
<dbReference type="PANTHER" id="PTHR14881">
    <property type="entry name" value="LISH DOMAIN-CONTAINING PROTEIN ARMC9"/>
    <property type="match status" value="1"/>
</dbReference>
<dbReference type="InterPro" id="IPR006594">
    <property type="entry name" value="LisH"/>
</dbReference>
<dbReference type="AlphaFoldDB" id="A0A078APK0"/>
<dbReference type="Proteomes" id="UP000039865">
    <property type="component" value="Unassembled WGS sequence"/>
</dbReference>
<comment type="subcellular location">
    <subcellularLocation>
        <location evidence="2">Cytoplasm</location>
        <location evidence="2">Cytoskeleton</location>
        <location evidence="2">Cilium basal body</location>
    </subcellularLocation>
    <subcellularLocation>
        <location evidence="1">Cytoplasm</location>
        <location evidence="1">Cytoskeleton</location>
        <location evidence="1">Microtubule organizing center</location>
        <location evidence="1">Centrosome</location>
        <location evidence="1">Centriole</location>
    </subcellularLocation>
</comment>
<feature type="compositionally biased region" description="Polar residues" evidence="7">
    <location>
        <begin position="976"/>
        <end position="999"/>
    </location>
</feature>
<gene>
    <name evidence="10" type="primary">Contig14059.g695</name>
    <name evidence="10" type="ORF">STYLEM_13360</name>
</gene>
<dbReference type="InterPro" id="IPR000225">
    <property type="entry name" value="Armadillo"/>
</dbReference>
<dbReference type="InterPro" id="IPR048959">
    <property type="entry name" value="ARMC9_ARM_dom"/>
</dbReference>
<dbReference type="PANTHER" id="PTHR14881:SF4">
    <property type="entry name" value="LISH DOMAIN-CONTAINING PROTEIN ARMC9"/>
    <property type="match status" value="1"/>
</dbReference>
<accession>A0A078APK0</accession>
<dbReference type="GO" id="GO:0005814">
    <property type="term" value="C:centriole"/>
    <property type="evidence" value="ECO:0007669"/>
    <property type="project" value="UniProtKB-SubCell"/>
</dbReference>
<evidence type="ECO:0000256" key="7">
    <source>
        <dbReference type="SAM" id="MobiDB-lite"/>
    </source>
</evidence>
<dbReference type="PROSITE" id="PS50896">
    <property type="entry name" value="LISH"/>
    <property type="match status" value="1"/>
</dbReference>
<proteinExistence type="predicted"/>
<keyword evidence="11" id="KW-1185">Reference proteome</keyword>
<evidence type="ECO:0000256" key="1">
    <source>
        <dbReference type="ARBA" id="ARBA00004114"/>
    </source>
</evidence>
<dbReference type="GO" id="GO:0036064">
    <property type="term" value="C:ciliary basal body"/>
    <property type="evidence" value="ECO:0007669"/>
    <property type="project" value="InterPro"/>
</dbReference>
<dbReference type="EMBL" id="CCKQ01012682">
    <property type="protein sequence ID" value="CDW84300.1"/>
    <property type="molecule type" value="Genomic_DNA"/>
</dbReference>
<evidence type="ECO:0000313" key="10">
    <source>
        <dbReference type="EMBL" id="CDW84300.1"/>
    </source>
</evidence>
<evidence type="ECO:0000256" key="4">
    <source>
        <dbReference type="ARBA" id="ARBA00022794"/>
    </source>
</evidence>
<feature type="region of interest" description="Disordered" evidence="7">
    <location>
        <begin position="873"/>
        <end position="909"/>
    </location>
</feature>
<feature type="compositionally biased region" description="Polar residues" evidence="7">
    <location>
        <begin position="801"/>
        <end position="817"/>
    </location>
</feature>
<evidence type="ECO:0000256" key="3">
    <source>
        <dbReference type="ARBA" id="ARBA00021146"/>
    </source>
</evidence>
<name>A0A078APK0_STYLE</name>
<feature type="domain" description="ARMC9 CTLH-like" evidence="9">
    <location>
        <begin position="88"/>
        <end position="217"/>
    </location>
</feature>
<feature type="compositionally biased region" description="Low complexity" evidence="7">
    <location>
        <begin position="961"/>
        <end position="970"/>
    </location>
</feature>
<dbReference type="InterPro" id="IPR040369">
    <property type="entry name" value="ARMC9"/>
</dbReference>
<keyword evidence="4" id="KW-0970">Cilium biogenesis/degradation</keyword>
<dbReference type="GO" id="GO:0097542">
    <property type="term" value="C:ciliary tip"/>
    <property type="evidence" value="ECO:0007669"/>
    <property type="project" value="TreeGrafter"/>
</dbReference>
<feature type="repeat" description="ARM" evidence="6">
    <location>
        <begin position="534"/>
        <end position="564"/>
    </location>
</feature>
<feature type="region of interest" description="Disordered" evidence="7">
    <location>
        <begin position="950"/>
        <end position="999"/>
    </location>
</feature>
<dbReference type="InParanoid" id="A0A078APK0"/>
<feature type="region of interest" description="Disordered" evidence="7">
    <location>
        <begin position="1"/>
        <end position="25"/>
    </location>
</feature>
<dbReference type="Pfam" id="PF21050">
    <property type="entry name" value="ARMC9_ARM"/>
    <property type="match status" value="1"/>
</dbReference>
<sequence length="999" mass="116822">MNSVAKNYQGRNQSHSQAHSNQYSGTIQESKQGVDNFTTAQKSINASIQEYLLKYGFMKTVDCFQEELNSQKTNMQRNLVLDENTGINYMINAYNLGKREHFFISWNRFVPLSLRQTDIICQKLEFYLHIYFAIFPIHPMNPSASNNEKELRKELQAFKVFLDTKGQDLSKTSEFLQYYALPYVTNPLDHPIFKGLCTKKWGNDLRQKLKEFLSSNLPKLSSPQLFHWYANFKKKLGGPNNKNDLASMGGNYPESDDLKERLLMLQKHYLVLQKKEEYTKQTLIDSQSKWTTFSKEILNIAKELFFSLESMGAKLTINKISLIPIRDKMARFEAFLNNNSEELEKKHGVSMNKRSFLQNIQQQQIMQQNQIQNQYEYQQQNMMNEQEQSFDEEVEPVNRQLHNRFQNHQQQQQQQQQMSNGIMNLQDLAPLNFQKIKHFLMTSQEELKICATLQALRWRLTKAKRKSLVKQVIYLYMNCDLLGCSNKENQIDQSYRVLDRMLQSSNRVVEYTMTFINALASERLGRSYLLQKPDLVQLLVKILHSQTNDTSLRQNALGTLQKFSLRKRPQTIMIQLDMIRWIAYVLKNQGQSLSDYSIEYATALLMNLSLRAAGKDKCEDPEIRLLEVLNDLVEHDNLQVRTYVNGTLYSIFTRLKLREEAKKLGMAEVLRYLMQESDEQFKRQIQYILDQLNSANGESQAQDNGSLNPNEQDEEDYDNDDEDEDDDDEEDDMVEEEEGEFNDIINEEGILLGEDLLVSEFIGTQDEQIQQIKNVQLMMERDRQMRLQMQQQYTSMNAEQHNIHSPYSNQTRATQQDGRPLMRPITPIKSAQAMRQQHSTNTSQITNNNYMQESVINQNQSQDEDGQQEFRNLPSELRHRPKLPRTPNRQERLPNNPHGEGSRQLGNSKETFDSMLPHIKKKNGDVTVSFNLINCLQDEEIKEFQQAFISKEKLPRSPPENQQRQKGGNQNKKRIQPQNMAGGQMQQRQNGPQPNQFYQ</sequence>
<feature type="region of interest" description="Disordered" evidence="7">
    <location>
        <begin position="696"/>
        <end position="742"/>
    </location>
</feature>
<reference evidence="10 11" key="1">
    <citation type="submission" date="2014-06" db="EMBL/GenBank/DDBJ databases">
        <authorList>
            <person name="Swart Estienne"/>
        </authorList>
    </citation>
    <scope>NUCLEOTIDE SEQUENCE [LARGE SCALE GENOMIC DNA]</scope>
    <source>
        <strain evidence="10 11">130c</strain>
    </source>
</reference>
<evidence type="ECO:0000313" key="11">
    <source>
        <dbReference type="Proteomes" id="UP000039865"/>
    </source>
</evidence>
<dbReference type="Gene3D" id="1.25.10.10">
    <property type="entry name" value="Leucine-rich Repeat Variant"/>
    <property type="match status" value="1"/>
</dbReference>
<feature type="region of interest" description="Disordered" evidence="7">
    <location>
        <begin position="801"/>
        <end position="822"/>
    </location>
</feature>
<keyword evidence="5" id="KW-0966">Cell projection</keyword>
<dbReference type="OrthoDB" id="538223at2759"/>
<evidence type="ECO:0000256" key="5">
    <source>
        <dbReference type="ARBA" id="ARBA00023273"/>
    </source>
</evidence>
<feature type="compositionally biased region" description="Polar residues" evidence="7">
    <location>
        <begin position="696"/>
        <end position="710"/>
    </location>
</feature>
<feature type="compositionally biased region" description="Acidic residues" evidence="7">
    <location>
        <begin position="711"/>
        <end position="741"/>
    </location>
</feature>
<dbReference type="PROSITE" id="PS50176">
    <property type="entry name" value="ARM_REPEAT"/>
    <property type="match status" value="1"/>
</dbReference>
<evidence type="ECO:0000259" key="9">
    <source>
        <dbReference type="Pfam" id="PF23138"/>
    </source>
</evidence>
<dbReference type="InterPro" id="IPR016024">
    <property type="entry name" value="ARM-type_fold"/>
</dbReference>